<dbReference type="PROSITE" id="PS00217">
    <property type="entry name" value="SUGAR_TRANSPORT_2"/>
    <property type="match status" value="1"/>
</dbReference>
<evidence type="ECO:0000256" key="1">
    <source>
        <dbReference type="ARBA" id="ARBA00004141"/>
    </source>
</evidence>
<keyword evidence="5 9" id="KW-1133">Transmembrane helix</keyword>
<feature type="region of interest" description="Disordered" evidence="8">
    <location>
        <begin position="984"/>
        <end position="1031"/>
    </location>
</feature>
<dbReference type="InterPro" id="IPR050360">
    <property type="entry name" value="MFS_Sugar_Transporters"/>
</dbReference>
<protein>
    <submittedName>
        <fullName evidence="11">Chromatin remodeling complex subunit</fullName>
    </submittedName>
</protein>
<dbReference type="GO" id="GO:0006368">
    <property type="term" value="P:transcription elongation by RNA polymerase II"/>
    <property type="evidence" value="ECO:0007669"/>
    <property type="project" value="InterPro"/>
</dbReference>
<dbReference type="GO" id="GO:0016593">
    <property type="term" value="C:Cdc73/Paf1 complex"/>
    <property type="evidence" value="ECO:0007669"/>
    <property type="project" value="InterPro"/>
</dbReference>
<dbReference type="InterPro" id="IPR043129">
    <property type="entry name" value="ATPase_NBD"/>
</dbReference>
<dbReference type="HOGENOM" id="CLU_002642_0_0_1"/>
<dbReference type="CDD" id="cd10206">
    <property type="entry name" value="ASKHA_NBD_Arp8-like"/>
    <property type="match status" value="1"/>
</dbReference>
<comment type="similarity">
    <text evidence="2">Belongs to the major facilitator superfamily. Sugar transporter (TC 2.A.1.1) family.</text>
</comment>
<comment type="subcellular location">
    <subcellularLocation>
        <location evidence="1">Membrane</location>
        <topology evidence="1">Multi-pass membrane protein</topology>
    </subcellularLocation>
</comment>
<dbReference type="Pfam" id="PF00083">
    <property type="entry name" value="Sugar_tr"/>
    <property type="match status" value="1"/>
</dbReference>
<dbReference type="GO" id="GO:0016020">
    <property type="term" value="C:membrane"/>
    <property type="evidence" value="ECO:0007669"/>
    <property type="project" value="UniProtKB-SubCell"/>
</dbReference>
<dbReference type="SMART" id="SM00268">
    <property type="entry name" value="ACTIN"/>
    <property type="match status" value="1"/>
</dbReference>
<dbReference type="Gene3D" id="1.20.1250.20">
    <property type="entry name" value="MFS general substrate transporter like domains"/>
    <property type="match status" value="1"/>
</dbReference>
<evidence type="ECO:0000256" key="2">
    <source>
        <dbReference type="ARBA" id="ARBA00010992"/>
    </source>
</evidence>
<evidence type="ECO:0000256" key="4">
    <source>
        <dbReference type="ARBA" id="ARBA00022692"/>
    </source>
</evidence>
<dbReference type="Proteomes" id="UP000002624">
    <property type="component" value="Unassembled WGS sequence"/>
</dbReference>
<feature type="region of interest" description="Disordered" evidence="8">
    <location>
        <begin position="575"/>
        <end position="594"/>
    </location>
</feature>
<evidence type="ECO:0000256" key="8">
    <source>
        <dbReference type="SAM" id="MobiDB-lite"/>
    </source>
</evidence>
<feature type="compositionally biased region" description="Acidic residues" evidence="8">
    <location>
        <begin position="1700"/>
        <end position="1718"/>
    </location>
</feature>
<dbReference type="eggNOG" id="KOG0797">
    <property type="taxonomic scope" value="Eukaryota"/>
</dbReference>
<dbReference type="Pfam" id="PF00022">
    <property type="entry name" value="Actin"/>
    <property type="match status" value="2"/>
</dbReference>
<evidence type="ECO:0000256" key="3">
    <source>
        <dbReference type="ARBA" id="ARBA00022448"/>
    </source>
</evidence>
<comment type="similarity">
    <text evidence="7">Belongs to the actin family.</text>
</comment>
<feature type="transmembrane region" description="Helical" evidence="9">
    <location>
        <begin position="315"/>
        <end position="337"/>
    </location>
</feature>
<evidence type="ECO:0000256" key="7">
    <source>
        <dbReference type="RuleBase" id="RU000487"/>
    </source>
</evidence>
<dbReference type="Gene3D" id="3.30.420.40">
    <property type="match status" value="3"/>
</dbReference>
<dbReference type="CDD" id="cd17356">
    <property type="entry name" value="MFS_HXT"/>
    <property type="match status" value="1"/>
</dbReference>
<evidence type="ECO:0000313" key="12">
    <source>
        <dbReference type="Proteomes" id="UP000002624"/>
    </source>
</evidence>
<dbReference type="PROSITE" id="PS50850">
    <property type="entry name" value="MFS"/>
    <property type="match status" value="1"/>
</dbReference>
<feature type="transmembrane region" description="Helical" evidence="9">
    <location>
        <begin position="162"/>
        <end position="183"/>
    </location>
</feature>
<feature type="transmembrane region" description="Helical" evidence="9">
    <location>
        <begin position="106"/>
        <end position="125"/>
    </location>
</feature>
<feature type="compositionally biased region" description="Low complexity" evidence="8">
    <location>
        <begin position="1013"/>
        <end position="1022"/>
    </location>
</feature>
<feature type="transmembrane region" description="Helical" evidence="9">
    <location>
        <begin position="281"/>
        <end position="303"/>
    </location>
</feature>
<dbReference type="PANTHER" id="PTHR48022:SF7">
    <property type="entry name" value="MAJOR FACILITATOR SUPERFAMILY (MFS) PROFILE DOMAIN-CONTAINING PROTEIN-RELATED"/>
    <property type="match status" value="1"/>
</dbReference>
<feature type="compositionally biased region" description="Basic and acidic residues" evidence="8">
    <location>
        <begin position="585"/>
        <end position="594"/>
    </location>
</feature>
<feature type="transmembrane region" description="Helical" evidence="9">
    <location>
        <begin position="131"/>
        <end position="150"/>
    </location>
</feature>
<feature type="domain" description="Major facilitator superfamily (MFS) profile" evidence="10">
    <location>
        <begin position="10"/>
        <end position="481"/>
    </location>
</feature>
<dbReference type="PANTHER" id="PTHR48022">
    <property type="entry name" value="PLASTIDIC GLUCOSE TRANSPORTER 4"/>
    <property type="match status" value="1"/>
</dbReference>
<organism evidence="11 12">
    <name type="scientific">Ajellomyces capsulatus (strain H143)</name>
    <name type="common">Darling's disease fungus</name>
    <name type="synonym">Histoplasma capsulatum</name>
    <dbReference type="NCBI Taxonomy" id="544712"/>
    <lineage>
        <taxon>Eukaryota</taxon>
        <taxon>Fungi</taxon>
        <taxon>Dikarya</taxon>
        <taxon>Ascomycota</taxon>
        <taxon>Pezizomycotina</taxon>
        <taxon>Eurotiomycetes</taxon>
        <taxon>Eurotiomycetidae</taxon>
        <taxon>Onygenales</taxon>
        <taxon>Ajellomycetaceae</taxon>
        <taxon>Histoplasma</taxon>
    </lineage>
</organism>
<feature type="transmembrane region" description="Helical" evidence="9">
    <location>
        <begin position="344"/>
        <end position="364"/>
    </location>
</feature>
<keyword evidence="4 9" id="KW-0812">Transmembrane</keyword>
<dbReference type="Gene3D" id="3.90.640.10">
    <property type="entry name" value="Actin, Chain A, domain 4"/>
    <property type="match status" value="2"/>
</dbReference>
<dbReference type="InterPro" id="IPR007133">
    <property type="entry name" value="RNA_pol_II-assoc_Paf1"/>
</dbReference>
<dbReference type="InterPro" id="IPR003663">
    <property type="entry name" value="Sugar/inositol_transpt"/>
</dbReference>
<evidence type="ECO:0000256" key="5">
    <source>
        <dbReference type="ARBA" id="ARBA00022989"/>
    </source>
</evidence>
<dbReference type="InterPro" id="IPR005829">
    <property type="entry name" value="Sugar_transporter_CS"/>
</dbReference>
<feature type="compositionally biased region" description="Low complexity" evidence="8">
    <location>
        <begin position="990"/>
        <end position="1006"/>
    </location>
</feature>
<proteinExistence type="inferred from homology"/>
<dbReference type="Pfam" id="PF03985">
    <property type="entry name" value="Paf1"/>
    <property type="match status" value="1"/>
</dbReference>
<dbReference type="InterPro" id="IPR036259">
    <property type="entry name" value="MFS_trans_sf"/>
</dbReference>
<dbReference type="InterPro" id="IPR020846">
    <property type="entry name" value="MFS_dom"/>
</dbReference>
<evidence type="ECO:0000313" key="11">
    <source>
        <dbReference type="EMBL" id="EER40229.1"/>
    </source>
</evidence>
<sequence length="1761" mass="194426">MKEITNIYAIAALSVIGGGLFGFDISSMSAIISTSQYLCYFNEGPDYFGVATESNPDGLRCSGPRPSTQGGITASMPGGSWVGALCSGYISDIFGRKRSIQVGSGFWIIGSIICAAAQNIGMLVAGRFINGFAVGICSAQVPVYISELAPPSRRGRLVGLQQWAITWGILIMFYLSYACTFIGPANGQTSFRLPWALQMIPGASLLLGLFFLPESPRWLAKKGRWSETERIITAIHGKGDVGHPFVNAELGEISHFVKMEKTNDTTYFDLFKKNMIFRTHVGVFTQIWSQLTGMNVMMYYITYVFAMAGLRGNTLLVSSSIQFVINVVMTLPALIWVDKWGRRPTLIVGGLLMCTWMFATGGIMGANGRFVPGGINGVRAVSWAVNPGLAAKAVVACTYLFVASFAPTWGPVSWIYPPELFPLRFRGKAVALCTSANWVFNFALSYFVPPAFENIQWRTYLISAINQKNYYTEYLKRDDQILAYRLQNEENRNRMAKNAKDRDRSLAMAKAELPLPEPEPDADGATTMENANGESAQELAGSKTIVMHVGSQNLRIGLASDALPKTTPMVLARKSHENEAEENGGEPKPKRLKLDDGQLMDPEKMFGSEFASQYTMMSAELKARMRANKRRTLPNSKEMVVNYNRRTVPETISEHNDPMRIDWTEIPSDPKQAPEYLTGEAALRIRDYSNPRYKLFWPIRHGWLNENDYNNKTLLFLDIALILEDAMKTQLNLSSKKDWGQYSCVFVIPDLYERAYVTQILEMLMREFGFARVCFVQESLSGTFGAGYTSACVVDIGAQKTSICCVEEGMCIESSRVNLKYGGADVTESFIKMMLFDHFPYDEINLNRRYDFLLAEELKRNVCTMNESNVSVQVFDFHLRASGQDTRKYTFKAYDEVILAPMGLFQPEIFDVSQKLKGRRKLISPSYDLYDGQPNDPTSTAQSDILMAIAPPLPANNTQANLAEIQSTPCRSQAINAISRVQDLDATPRSSAASSPAPDAINTPQQGGPGTPAPTLQAPTTASGSRRPAVEERDDVLPIFPLDNAIFTAIGGVARVDERKYTDFLGSVLVIGGGSLVAGFHSFLEERMQLRRPELASYVLVGTPPRELDPQVVVWKGASVFAKLDATNDSWISRLEYDRLGSRVMTYKSAFFKTSFPVGGSKRQNGSAFSTASFFPGSELKLHDSPVANFLIPRARNPPSFRVLYCIPAPFCLLPAAKMSKPKDGSGESYHQEYIASLRYRNDLPPPEMPPKFLEIPHEGLERFLTPGFASNMARREEPNIDVDAEGGMPIDLVGIPGLHLGDESAIMAPENPPPVDPADLPLLMTLDQLRNPAPKNSNVSFLRRTQYIAAGVAARGVDGNVKAAPLIAPTAVKAAPAAAKPAKLSRDDPLHVKKYIQKGFDIAYPESKHKGEDTPSKIKGLPATKAEIDAWAHPTHPDNPKLKPVGFYPIIPDLGGFPDPGGFLQFKFDKPPIQAAQGRRDGRMDVGILVPSAPEERVCQEHASKTALHKANPSLYPDPGPIPWDYDLFLSAKEGAAPQIKDSLNVSNPHRDDAENYTHEATGPDDAILKYHRYDRIRTYATSSQTLNPEQKYKDVALVLFDPDEAISETTLKSTPIPHRLKQKAAYYYPILGKTRLKPERARTIAQAGLAPTRPKAKEDQVHQIQVVVRDPDEAEEYKRASHRAQVDSRFAKTLPPPAEEEGDGEIASERDMDEGSNEQALAETPVGRRGLETEVGDGVGMIGRETGNVDDEDDEMADP</sequence>
<dbReference type="OMA" id="LYCIPAP"/>
<dbReference type="EMBL" id="GG692427">
    <property type="protein sequence ID" value="EER40229.1"/>
    <property type="molecule type" value="Genomic_DNA"/>
</dbReference>
<evidence type="ECO:0000256" key="6">
    <source>
        <dbReference type="ARBA" id="ARBA00023136"/>
    </source>
</evidence>
<dbReference type="SUPFAM" id="SSF103473">
    <property type="entry name" value="MFS general substrate transporter"/>
    <property type="match status" value="1"/>
</dbReference>
<reference evidence="12" key="1">
    <citation type="submission" date="2009-05" db="EMBL/GenBank/DDBJ databases">
        <title>The genome sequence of Ajellomyces capsulatus strain H143.</title>
        <authorList>
            <person name="Champion M."/>
            <person name="Cuomo C.A."/>
            <person name="Ma L.-J."/>
            <person name="Henn M.R."/>
            <person name="Sil A."/>
            <person name="Goldman B."/>
            <person name="Young S.K."/>
            <person name="Kodira C.D."/>
            <person name="Zeng Q."/>
            <person name="Koehrsen M."/>
            <person name="Alvarado L."/>
            <person name="Berlin A.M."/>
            <person name="Borenstein D."/>
            <person name="Chen Z."/>
            <person name="Engels R."/>
            <person name="Freedman E."/>
            <person name="Gellesch M."/>
            <person name="Goldberg J."/>
            <person name="Griggs A."/>
            <person name="Gujja S."/>
            <person name="Heiman D.I."/>
            <person name="Hepburn T.A."/>
            <person name="Howarth C."/>
            <person name="Jen D."/>
            <person name="Larson L."/>
            <person name="Lewis B."/>
            <person name="Mehta T."/>
            <person name="Park D."/>
            <person name="Pearson M."/>
            <person name="Roberts A."/>
            <person name="Saif S."/>
            <person name="Shea T.D."/>
            <person name="Shenoy N."/>
            <person name="Sisk P."/>
            <person name="Stolte C."/>
            <person name="Sykes S."/>
            <person name="Walk T."/>
            <person name="White J."/>
            <person name="Yandava C."/>
            <person name="Klein B."/>
            <person name="McEwen J.G."/>
            <person name="Puccia R."/>
            <person name="Goldman G.H."/>
            <person name="Felipe M.S."/>
            <person name="Nino-Vega G."/>
            <person name="San-Blas G."/>
            <person name="Taylor J.W."/>
            <person name="Mendoza L."/>
            <person name="Galagan J.E."/>
            <person name="Nusbaum C."/>
            <person name="Birren B.W."/>
        </authorList>
    </citation>
    <scope>NUCLEOTIDE SEQUENCE [LARGE SCALE GENOMIC DNA]</scope>
    <source>
        <strain evidence="12">H143</strain>
    </source>
</reference>
<dbReference type="FunFam" id="1.20.1250.20:FF:000026">
    <property type="entry name" value="MFS quinate transporter QutD"/>
    <property type="match status" value="1"/>
</dbReference>
<dbReference type="InterPro" id="IPR005828">
    <property type="entry name" value="MFS_sugar_transport-like"/>
</dbReference>
<dbReference type="GO" id="GO:0005351">
    <property type="term" value="F:carbohydrate:proton symporter activity"/>
    <property type="evidence" value="ECO:0007669"/>
    <property type="project" value="TreeGrafter"/>
</dbReference>
<keyword evidence="3" id="KW-0813">Transport</keyword>
<dbReference type="PROSITE" id="PS00216">
    <property type="entry name" value="SUGAR_TRANSPORT_1"/>
    <property type="match status" value="2"/>
</dbReference>
<feature type="region of interest" description="Disordered" evidence="8">
    <location>
        <begin position="1674"/>
        <end position="1761"/>
    </location>
</feature>
<dbReference type="OrthoDB" id="5572108at2759"/>
<dbReference type="STRING" id="544712.C6HHE5"/>
<feature type="transmembrane region" description="Helical" evidence="9">
    <location>
        <begin position="6"/>
        <end position="23"/>
    </location>
</feature>
<evidence type="ECO:0000256" key="9">
    <source>
        <dbReference type="SAM" id="Phobius"/>
    </source>
</evidence>
<gene>
    <name evidence="11" type="ORF">HCDG_05626</name>
</gene>
<dbReference type="VEuPathDB" id="FungiDB:HCDG_05626"/>
<name>C6HHE5_AJECH</name>
<evidence type="ECO:0000259" key="10">
    <source>
        <dbReference type="PROSITE" id="PS50850"/>
    </source>
</evidence>
<dbReference type="InterPro" id="IPR004000">
    <property type="entry name" value="Actin"/>
</dbReference>
<dbReference type="FunFam" id="3.30.420.40:FF:000232">
    <property type="entry name" value="Actin-related protein 8"/>
    <property type="match status" value="1"/>
</dbReference>
<dbReference type="SUPFAM" id="SSF53067">
    <property type="entry name" value="Actin-like ATPase domain"/>
    <property type="match status" value="2"/>
</dbReference>
<feature type="transmembrane region" description="Helical" evidence="9">
    <location>
        <begin position="195"/>
        <end position="212"/>
    </location>
</feature>
<feature type="compositionally biased region" description="Basic and acidic residues" evidence="8">
    <location>
        <begin position="1678"/>
        <end position="1692"/>
    </location>
</feature>
<accession>C6HHE5</accession>
<feature type="compositionally biased region" description="Acidic residues" evidence="8">
    <location>
        <begin position="1750"/>
        <end position="1761"/>
    </location>
</feature>
<dbReference type="PRINTS" id="PR00171">
    <property type="entry name" value="SUGRTRNSPORT"/>
</dbReference>
<dbReference type="NCBIfam" id="TIGR00879">
    <property type="entry name" value="SP"/>
    <property type="match status" value="1"/>
</dbReference>
<keyword evidence="6 9" id="KW-0472">Membrane</keyword>